<reference evidence="4 5" key="1">
    <citation type="submission" date="2016-07" db="EMBL/GenBank/DDBJ databases">
        <title>Pervasive Adenine N6-methylation of Active Genes in Fungi.</title>
        <authorList>
            <consortium name="DOE Joint Genome Institute"/>
            <person name="Mondo S.J."/>
            <person name="Dannebaum R.O."/>
            <person name="Kuo R.C."/>
            <person name="Labutti K."/>
            <person name="Haridas S."/>
            <person name="Kuo A."/>
            <person name="Salamov A."/>
            <person name="Ahrendt S.R."/>
            <person name="Lipzen A."/>
            <person name="Sullivan W."/>
            <person name="Andreopoulos W.B."/>
            <person name="Clum A."/>
            <person name="Lindquist E."/>
            <person name="Daum C."/>
            <person name="Ramamoorthy G.K."/>
            <person name="Gryganskyi A."/>
            <person name="Culley D."/>
            <person name="Magnuson J.K."/>
            <person name="James T.Y."/>
            <person name="O'Malley M.A."/>
            <person name="Stajich J.E."/>
            <person name="Spatafora J.W."/>
            <person name="Visel A."/>
            <person name="Grigoriev I.V."/>
        </authorList>
    </citation>
    <scope>NUCLEOTIDE SEQUENCE [LARGE SCALE GENOMIC DNA]</scope>
    <source>
        <strain evidence="4 5">CBS 115471</strain>
    </source>
</reference>
<protein>
    <recommendedName>
        <fullName evidence="3">Rhodopsin domain-containing protein</fullName>
    </recommendedName>
</protein>
<organism evidence="4 5">
    <name type="scientific">Clohesyomyces aquaticus</name>
    <dbReference type="NCBI Taxonomy" id="1231657"/>
    <lineage>
        <taxon>Eukaryota</taxon>
        <taxon>Fungi</taxon>
        <taxon>Dikarya</taxon>
        <taxon>Ascomycota</taxon>
        <taxon>Pezizomycotina</taxon>
        <taxon>Dothideomycetes</taxon>
        <taxon>Pleosporomycetidae</taxon>
        <taxon>Pleosporales</taxon>
        <taxon>Lindgomycetaceae</taxon>
        <taxon>Clohesyomyces</taxon>
    </lineage>
</organism>
<keyword evidence="5" id="KW-1185">Reference proteome</keyword>
<dbReference type="OrthoDB" id="3918601at2759"/>
<feature type="transmembrane region" description="Helical" evidence="2">
    <location>
        <begin position="212"/>
        <end position="234"/>
    </location>
</feature>
<evidence type="ECO:0000313" key="5">
    <source>
        <dbReference type="Proteomes" id="UP000193144"/>
    </source>
</evidence>
<feature type="region of interest" description="Disordered" evidence="1">
    <location>
        <begin position="303"/>
        <end position="348"/>
    </location>
</feature>
<feature type="transmembrane region" description="Helical" evidence="2">
    <location>
        <begin position="175"/>
        <end position="200"/>
    </location>
</feature>
<dbReference type="AlphaFoldDB" id="A0A1Y1ZIP9"/>
<dbReference type="Proteomes" id="UP000193144">
    <property type="component" value="Unassembled WGS sequence"/>
</dbReference>
<feature type="compositionally biased region" description="Polar residues" evidence="1">
    <location>
        <begin position="318"/>
        <end position="328"/>
    </location>
</feature>
<evidence type="ECO:0000313" key="4">
    <source>
        <dbReference type="EMBL" id="ORY10111.1"/>
    </source>
</evidence>
<dbReference type="STRING" id="1231657.A0A1Y1ZIP9"/>
<comment type="caution">
    <text evidence="4">The sequence shown here is derived from an EMBL/GenBank/DDBJ whole genome shotgun (WGS) entry which is preliminary data.</text>
</comment>
<proteinExistence type="predicted"/>
<feature type="transmembrane region" description="Helical" evidence="2">
    <location>
        <begin position="60"/>
        <end position="85"/>
    </location>
</feature>
<dbReference type="Pfam" id="PF20684">
    <property type="entry name" value="Fung_rhodopsin"/>
    <property type="match status" value="1"/>
</dbReference>
<sequence length="348" mass="38459">MRIPPTSINARATPITPENKSTAVTIATWLLTVTFIIMFLSREAIKFVVLRKFQVDDLLILLATVSACGLSATTLILASDGLGVIEPLTIRRADVFMKGYYASDFLYISSVCFAKLSLLAFFYGVNIKRGHRRLVQGLGALIIAWTIGSLVTVAFQCGLPRPWEMLTLHCYNSGVFWIVYCIIDMTTDVSIIMLAVNLVAYLQVKFSRKVTVVACFAPRIFVIGAALARLVYLYPISPHTNPTFNLWVPVVCTQIQVCLSISTACIPYMKPFFEGVEAGVWRVDDLRRRGLTPSGLYGYGSSGGYRKARSKDREAYSMDSTLGSSLNKRTPDVSPRIDTPTPLSPLTP</sequence>
<keyword evidence="2" id="KW-0472">Membrane</keyword>
<feature type="transmembrane region" description="Helical" evidence="2">
    <location>
        <begin position="22"/>
        <end position="40"/>
    </location>
</feature>
<feature type="domain" description="Rhodopsin" evidence="3">
    <location>
        <begin position="43"/>
        <end position="273"/>
    </location>
</feature>
<dbReference type="PANTHER" id="PTHR38794:SF1">
    <property type="entry name" value="INTEGRAL MEMBRANE PROTEIN"/>
    <property type="match status" value="1"/>
</dbReference>
<evidence type="ECO:0000256" key="2">
    <source>
        <dbReference type="SAM" id="Phobius"/>
    </source>
</evidence>
<name>A0A1Y1ZIP9_9PLEO</name>
<gene>
    <name evidence="4" type="ORF">BCR34DRAFT_470418</name>
</gene>
<evidence type="ECO:0000259" key="3">
    <source>
        <dbReference type="Pfam" id="PF20684"/>
    </source>
</evidence>
<dbReference type="EMBL" id="MCFA01000077">
    <property type="protein sequence ID" value="ORY10111.1"/>
    <property type="molecule type" value="Genomic_DNA"/>
</dbReference>
<keyword evidence="2" id="KW-0812">Transmembrane</keyword>
<accession>A0A1Y1ZIP9</accession>
<keyword evidence="2" id="KW-1133">Transmembrane helix</keyword>
<dbReference type="InterPro" id="IPR049326">
    <property type="entry name" value="Rhodopsin_dom_fungi"/>
</dbReference>
<dbReference type="PANTHER" id="PTHR38794">
    <property type="entry name" value="INTEGRAL MEMBRANE PROTEIN"/>
    <property type="match status" value="1"/>
</dbReference>
<feature type="transmembrane region" description="Helical" evidence="2">
    <location>
        <begin position="137"/>
        <end position="155"/>
    </location>
</feature>
<feature type="transmembrane region" description="Helical" evidence="2">
    <location>
        <begin position="105"/>
        <end position="125"/>
    </location>
</feature>
<evidence type="ECO:0000256" key="1">
    <source>
        <dbReference type="SAM" id="MobiDB-lite"/>
    </source>
</evidence>
<feature type="non-terminal residue" evidence="4">
    <location>
        <position position="348"/>
    </location>
</feature>